<comment type="cofactor">
    <cofactor evidence="1">
        <name>FAD</name>
        <dbReference type="ChEBI" id="CHEBI:57692"/>
    </cofactor>
</comment>
<dbReference type="InterPro" id="IPR006094">
    <property type="entry name" value="Oxid_FAD_bind_N"/>
</dbReference>
<dbReference type="InterPro" id="IPR016169">
    <property type="entry name" value="FAD-bd_PCMH_sub2"/>
</dbReference>
<dbReference type="OrthoDB" id="8522822at2"/>
<dbReference type="KEGG" id="atw:C0099_09520"/>
<dbReference type="Gene3D" id="3.30.43.10">
    <property type="entry name" value="Uridine Diphospho-n-acetylenolpyruvylglucosamine Reductase, domain 2"/>
    <property type="match status" value="1"/>
</dbReference>
<dbReference type="Proteomes" id="UP000242205">
    <property type="component" value="Chromosome"/>
</dbReference>
<dbReference type="Gene3D" id="3.30.70.2190">
    <property type="match status" value="1"/>
</dbReference>
<organism evidence="6 7">
    <name type="scientific">Pseudazoarcus pumilus</name>
    <dbReference type="NCBI Taxonomy" id="2067960"/>
    <lineage>
        <taxon>Bacteria</taxon>
        <taxon>Pseudomonadati</taxon>
        <taxon>Pseudomonadota</taxon>
        <taxon>Betaproteobacteria</taxon>
        <taxon>Rhodocyclales</taxon>
        <taxon>Zoogloeaceae</taxon>
        <taxon>Pseudazoarcus</taxon>
    </lineage>
</organism>
<dbReference type="Gene3D" id="3.30.70.2740">
    <property type="match status" value="1"/>
</dbReference>
<dbReference type="InterPro" id="IPR016171">
    <property type="entry name" value="Vanillyl_alc_oxidase_C-sub2"/>
</dbReference>
<dbReference type="GO" id="GO:0071949">
    <property type="term" value="F:FAD binding"/>
    <property type="evidence" value="ECO:0007669"/>
    <property type="project" value="InterPro"/>
</dbReference>
<dbReference type="PANTHER" id="PTHR43716:SF2">
    <property type="entry name" value="BLL6224 PROTEIN"/>
    <property type="match status" value="1"/>
</dbReference>
<keyword evidence="7" id="KW-1185">Reference proteome</keyword>
<name>A0A2I6S7C3_9RHOO</name>
<proteinExistence type="inferred from homology"/>
<dbReference type="InterPro" id="IPR016167">
    <property type="entry name" value="FAD-bd_PCMH_sub1"/>
</dbReference>
<dbReference type="EMBL" id="CP025682">
    <property type="protein sequence ID" value="AUN95149.1"/>
    <property type="molecule type" value="Genomic_DNA"/>
</dbReference>
<gene>
    <name evidence="6" type="ORF">C0099_09520</name>
</gene>
<evidence type="ECO:0000259" key="5">
    <source>
        <dbReference type="PROSITE" id="PS51387"/>
    </source>
</evidence>
<dbReference type="GO" id="GO:0022904">
    <property type="term" value="P:respiratory electron transport chain"/>
    <property type="evidence" value="ECO:0007669"/>
    <property type="project" value="TreeGrafter"/>
</dbReference>
<dbReference type="InterPro" id="IPR004113">
    <property type="entry name" value="FAD-bd_oxidored_4_C"/>
</dbReference>
<dbReference type="PROSITE" id="PS51387">
    <property type="entry name" value="FAD_PCMH"/>
    <property type="match status" value="1"/>
</dbReference>
<dbReference type="Pfam" id="PF02913">
    <property type="entry name" value="FAD-oxidase_C"/>
    <property type="match status" value="1"/>
</dbReference>
<evidence type="ECO:0000256" key="4">
    <source>
        <dbReference type="ARBA" id="ARBA00022827"/>
    </source>
</evidence>
<dbReference type="PANTHER" id="PTHR43716">
    <property type="entry name" value="D-2-HYDROXYGLUTARATE DEHYDROGENASE, MITOCHONDRIAL"/>
    <property type="match status" value="1"/>
</dbReference>
<dbReference type="InterPro" id="IPR016166">
    <property type="entry name" value="FAD-bd_PCMH"/>
</dbReference>
<dbReference type="SUPFAM" id="SSF56176">
    <property type="entry name" value="FAD-binding/transporter-associated domain-like"/>
    <property type="match status" value="1"/>
</dbReference>
<dbReference type="FunFam" id="1.10.45.10:FF:000001">
    <property type="entry name" value="D-lactate dehydrogenase mitochondrial"/>
    <property type="match status" value="1"/>
</dbReference>
<keyword evidence="4" id="KW-0274">FAD</keyword>
<protein>
    <submittedName>
        <fullName evidence="6">Hydroxyacid dehydrogenase</fullName>
    </submittedName>
</protein>
<reference evidence="6 7" key="1">
    <citation type="submission" date="2018-01" db="EMBL/GenBank/DDBJ databases">
        <authorList>
            <person name="Fu G.-Y."/>
        </authorList>
    </citation>
    <scope>NUCLEOTIDE SEQUENCE [LARGE SCALE GENOMIC DNA]</scope>
    <source>
        <strain evidence="6 7">SY39</strain>
    </source>
</reference>
<dbReference type="Gene3D" id="1.10.45.10">
    <property type="entry name" value="Vanillyl-alcohol Oxidase, Chain A, domain 4"/>
    <property type="match status" value="1"/>
</dbReference>
<dbReference type="RefSeq" id="WP_102247215.1">
    <property type="nucleotide sequence ID" value="NZ_CP025682.1"/>
</dbReference>
<sequence length="470" mass="50006">MDDANVISALADALGESQVIVDEAAQAQWLTDWRGRYRGQALAVVFPQNTGEVAAAVRICAQAGVAMVPQGGNTGLCGGATPTGEQRSVVINLSHMKRVLAVDTANDTLTVEAGCTLATVQQVAADNGRLFPLSLASEGSCEVGGNLSTNAGGVQVLRYGNMRELVLGVEVVLSDGRIWDGLRALRKDNTGYDLKQLFIGAEGTLGIVTAMVLKLFPAPRARATAWVAVPGPAAAVALLRAVQGACGDRVTAFEIVGREALELVLRHIPDTRAPFGQVGEWAVLLELSDTGEGEALDALLEAALADGFETGLVEDAVIASSVAQARALWALRENISEAQRLEGVSIKHDIAVPVSRVGEFLERAGRALCERWPDTRIVAFGHIGDGNLHYNLSKADALANRDFIERTPEINRVVHDLVDALGGSISAEHGLGQLKREEITRYRSVVELEMMRALKRTFDPQGLMNPGKVV</sequence>
<evidence type="ECO:0000313" key="6">
    <source>
        <dbReference type="EMBL" id="AUN95149.1"/>
    </source>
</evidence>
<keyword evidence="3" id="KW-0285">Flavoprotein</keyword>
<dbReference type="AlphaFoldDB" id="A0A2I6S7C3"/>
<comment type="similarity">
    <text evidence="2">Belongs to the FAD-binding oxidoreductase/transferase type 4 family.</text>
</comment>
<accession>A0A2I6S7C3</accession>
<evidence type="ECO:0000256" key="2">
    <source>
        <dbReference type="ARBA" id="ARBA00008000"/>
    </source>
</evidence>
<feature type="domain" description="FAD-binding PCMH-type" evidence="5">
    <location>
        <begin position="37"/>
        <end position="218"/>
    </location>
</feature>
<dbReference type="Gene3D" id="3.30.465.10">
    <property type="match status" value="1"/>
</dbReference>
<dbReference type="InterPro" id="IPR036318">
    <property type="entry name" value="FAD-bd_PCMH-like_sf"/>
</dbReference>
<dbReference type="GO" id="GO:0003824">
    <property type="term" value="F:catalytic activity"/>
    <property type="evidence" value="ECO:0007669"/>
    <property type="project" value="InterPro"/>
</dbReference>
<dbReference type="InterPro" id="IPR016164">
    <property type="entry name" value="FAD-linked_Oxase-like_C"/>
</dbReference>
<dbReference type="SUPFAM" id="SSF55103">
    <property type="entry name" value="FAD-linked oxidases, C-terminal domain"/>
    <property type="match status" value="1"/>
</dbReference>
<evidence type="ECO:0000256" key="3">
    <source>
        <dbReference type="ARBA" id="ARBA00022630"/>
    </source>
</evidence>
<dbReference type="InterPro" id="IPR051264">
    <property type="entry name" value="FAD-oxidored/transferase_4"/>
</dbReference>
<dbReference type="Pfam" id="PF01565">
    <property type="entry name" value="FAD_binding_4"/>
    <property type="match status" value="1"/>
</dbReference>
<evidence type="ECO:0000256" key="1">
    <source>
        <dbReference type="ARBA" id="ARBA00001974"/>
    </source>
</evidence>
<evidence type="ECO:0000313" key="7">
    <source>
        <dbReference type="Proteomes" id="UP000242205"/>
    </source>
</evidence>